<evidence type="ECO:0000313" key="1">
    <source>
        <dbReference type="EMBL" id="TQV69686.1"/>
    </source>
</evidence>
<sequence>MSQPLNGLKILDFTTLLPGPYATQLLADMGADVLRVEAHTRPDMVRFTPPYIDDGAGGQTSAAHATLNRNKKSVALDLKQPEAIAVVHKLLASYDIVIEQFRPGVMARLGLDYDSLAAVNPQLIYCSVSGYGQSGPLRDRAGHDINYLALAGLASFSGREETGPVLSGTQIADIAGGTHHAVMGILAAVIQRQTSGVGQHIDISMSDAALALTTLFGAGYLADGRVPGLSTEVLNGGIFYGYHRTRDGRYFSVGSLEPQFTQQLFAAIGKPEWAERSADPSPEAQRQLRDDVRAVFLTRSFAEWKDIFARCDACIEPVLRLDEVERHPHFQARGMFVDVPGNAGGCRQIASPIKFSASAPDYRSIGRPLGADTEAVLKDCGYTDDEIAALRAAGVVG</sequence>
<comment type="caution">
    <text evidence="1">The sequence shown here is derived from an EMBL/GenBank/DDBJ whole genome shotgun (WGS) entry which is preliminary data.</text>
</comment>
<dbReference type="Proteomes" id="UP000319732">
    <property type="component" value="Unassembled WGS sequence"/>
</dbReference>
<organism evidence="1 2">
    <name type="scientific">Exilibacterium tricleocarpae</name>
    <dbReference type="NCBI Taxonomy" id="2591008"/>
    <lineage>
        <taxon>Bacteria</taxon>
        <taxon>Pseudomonadati</taxon>
        <taxon>Pseudomonadota</taxon>
        <taxon>Gammaproteobacteria</taxon>
        <taxon>Cellvibrionales</taxon>
        <taxon>Cellvibrionaceae</taxon>
        <taxon>Exilibacterium</taxon>
    </lineage>
</organism>
<dbReference type="GO" id="GO:0016740">
    <property type="term" value="F:transferase activity"/>
    <property type="evidence" value="ECO:0007669"/>
    <property type="project" value="UniProtKB-KW"/>
</dbReference>
<dbReference type="Gene3D" id="3.40.50.10540">
    <property type="entry name" value="Crotonobetainyl-coa:carnitine coa-transferase, domain 1"/>
    <property type="match status" value="2"/>
</dbReference>
<proteinExistence type="predicted"/>
<name>A0A545SXJ5_9GAMM</name>
<dbReference type="Pfam" id="PF02515">
    <property type="entry name" value="CoA_transf_3"/>
    <property type="match status" value="1"/>
</dbReference>
<dbReference type="SUPFAM" id="SSF89796">
    <property type="entry name" value="CoA-transferase family III (CaiB/BaiF)"/>
    <property type="match status" value="1"/>
</dbReference>
<keyword evidence="2" id="KW-1185">Reference proteome</keyword>
<keyword evidence="1" id="KW-0808">Transferase</keyword>
<dbReference type="PANTHER" id="PTHR48228:SF5">
    <property type="entry name" value="ALPHA-METHYLACYL-COA RACEMASE"/>
    <property type="match status" value="1"/>
</dbReference>
<dbReference type="InterPro" id="IPR003673">
    <property type="entry name" value="CoA-Trfase_fam_III"/>
</dbReference>
<dbReference type="InterPro" id="IPR050509">
    <property type="entry name" value="CoA-transferase_III"/>
</dbReference>
<dbReference type="Gene3D" id="3.30.1540.10">
    <property type="entry name" value="formyl-coa transferase, domain 3"/>
    <property type="match status" value="1"/>
</dbReference>
<gene>
    <name evidence="1" type="ORF">FKG94_23120</name>
</gene>
<accession>A0A545SXJ5</accession>
<dbReference type="EMBL" id="VHSG01000027">
    <property type="protein sequence ID" value="TQV69686.1"/>
    <property type="molecule type" value="Genomic_DNA"/>
</dbReference>
<reference evidence="1 2" key="1">
    <citation type="submission" date="2019-06" db="EMBL/GenBank/DDBJ databases">
        <title>Whole genome sequence for Cellvibrionaceae sp. R142.</title>
        <authorList>
            <person name="Wang G."/>
        </authorList>
    </citation>
    <scope>NUCLEOTIDE SEQUENCE [LARGE SCALE GENOMIC DNA]</scope>
    <source>
        <strain evidence="1 2">R142</strain>
    </source>
</reference>
<dbReference type="OrthoDB" id="9058532at2"/>
<dbReference type="RefSeq" id="WP_142929325.1">
    <property type="nucleotide sequence ID" value="NZ_ML660105.1"/>
</dbReference>
<dbReference type="AlphaFoldDB" id="A0A545SXJ5"/>
<protein>
    <submittedName>
        <fullName evidence="1">CoA transferase</fullName>
    </submittedName>
</protein>
<dbReference type="InterPro" id="IPR044855">
    <property type="entry name" value="CoA-Trfase_III_dom3_sf"/>
</dbReference>
<dbReference type="PANTHER" id="PTHR48228">
    <property type="entry name" value="SUCCINYL-COA--D-CITRAMALATE COA-TRANSFERASE"/>
    <property type="match status" value="1"/>
</dbReference>
<dbReference type="InterPro" id="IPR023606">
    <property type="entry name" value="CoA-Trfase_III_dom_1_sf"/>
</dbReference>
<evidence type="ECO:0000313" key="2">
    <source>
        <dbReference type="Proteomes" id="UP000319732"/>
    </source>
</evidence>